<comment type="caution">
    <text evidence="1">The sequence shown here is derived from an EMBL/GenBank/DDBJ whole genome shotgun (WGS) entry which is preliminary data.</text>
</comment>
<proteinExistence type="predicted"/>
<accession>A0AAD9XVG0</accession>
<gene>
    <name evidence="1" type="ORF">CKAH01_02864</name>
</gene>
<protein>
    <submittedName>
        <fullName evidence="1">Uncharacterized protein</fullName>
    </submittedName>
</protein>
<dbReference type="AlphaFoldDB" id="A0AAD9XVG0"/>
<dbReference type="EMBL" id="VYYT01000876">
    <property type="protein sequence ID" value="KAK2728814.1"/>
    <property type="molecule type" value="Genomic_DNA"/>
</dbReference>
<evidence type="ECO:0000313" key="1">
    <source>
        <dbReference type="EMBL" id="KAK2728814.1"/>
    </source>
</evidence>
<sequence>MHVVSRFVGIPRRRVKLLVDNTHPWPWLENPDGATCRVSSYSLETRDSLAMCASSLKPPEAHAREMPTHVKGGKTAAGLAAVVILASALSPRPAPFQPLSLHPEILPILIPAITPASCRQMLGTSAAEAPHELLPIGVLGGIRSVHSADQAPSQAQNFIQLRAPNPRPVKNHN</sequence>
<keyword evidence="2" id="KW-1185">Reference proteome</keyword>
<dbReference type="Proteomes" id="UP001281614">
    <property type="component" value="Unassembled WGS sequence"/>
</dbReference>
<evidence type="ECO:0000313" key="2">
    <source>
        <dbReference type="Proteomes" id="UP001281614"/>
    </source>
</evidence>
<reference evidence="1" key="1">
    <citation type="submission" date="2023-02" db="EMBL/GenBank/DDBJ databases">
        <title>Colletotrichum kahawae CIFC_Que2 genome sequencing and assembly.</title>
        <authorList>
            <person name="Baroncelli R."/>
        </authorList>
    </citation>
    <scope>NUCLEOTIDE SEQUENCE</scope>
    <source>
        <strain evidence="1">CIFC_Que2</strain>
    </source>
</reference>
<name>A0AAD9XVG0_COLKA</name>
<organism evidence="1 2">
    <name type="scientific">Colletotrichum kahawae</name>
    <name type="common">Coffee berry disease fungus</name>
    <dbReference type="NCBI Taxonomy" id="34407"/>
    <lineage>
        <taxon>Eukaryota</taxon>
        <taxon>Fungi</taxon>
        <taxon>Dikarya</taxon>
        <taxon>Ascomycota</taxon>
        <taxon>Pezizomycotina</taxon>
        <taxon>Sordariomycetes</taxon>
        <taxon>Hypocreomycetidae</taxon>
        <taxon>Glomerellales</taxon>
        <taxon>Glomerellaceae</taxon>
        <taxon>Colletotrichum</taxon>
        <taxon>Colletotrichum gloeosporioides species complex</taxon>
    </lineage>
</organism>